<sequence>MELVKKFPKELIVASNKAAQLNKYNQALDVSLPNWKGVSLPSSDSIVGKNCQLELLQEHHKNDLARILNDKTNTSQYWRYFHGHFQKDIKEINEVNEFIFKIPSDLEYPVRIPFVIISDETVKGIAEFRKIVPEFGCLGISIICTIQDLNFAHEAGLLLLERAFSSGYRRCEWRCNAFDEYSIDLALKLGLNFENVLRCARIRKEHNVDEILFGITDKQWHEKSEVNENILLEKENIKARLNELNIEASDIEENGLKMSYLVLNWSPRPSPKEGLLKGRLCRLEILEHRHVEDLFNIYHSSADDRDWTYLLTNRPDSVEGFKQWFDSMSAVTNRISVAFVCNKTNKPVGTAAFLRIDQENGVLEIGSINFSHLLQRTVMGTEAVYLLMKTTFDLGYRRCIWRCDIFNERSKVAAYRYGFTFEGIVKQDVVIKHRNFDFATFSIIDKEWPKIDSAISKWLNPTNFDENGKQLKRLDEYMQSS</sequence>
<dbReference type="FunFam" id="3.40.630.30:FF:000047">
    <property type="entry name" value="Acetyltransferase, GNAT family"/>
    <property type="match status" value="1"/>
</dbReference>
<dbReference type="GO" id="GO:0008999">
    <property type="term" value="F:protein-N-terminal-alanine acetyltransferase activity"/>
    <property type="evidence" value="ECO:0007669"/>
    <property type="project" value="TreeGrafter"/>
</dbReference>
<dbReference type="PANTHER" id="PTHR43441">
    <property type="entry name" value="RIBOSOMAL-PROTEIN-SERINE ACETYLTRANSFERASE"/>
    <property type="match status" value="1"/>
</dbReference>
<evidence type="ECO:0000259" key="2">
    <source>
        <dbReference type="PROSITE" id="PS51186"/>
    </source>
</evidence>
<accession>A0A914QUV9</accession>
<dbReference type="PANTHER" id="PTHR43441:SF2">
    <property type="entry name" value="FAMILY ACETYLTRANSFERASE, PUTATIVE (AFU_ORTHOLOGUE AFUA_7G00850)-RELATED"/>
    <property type="match status" value="1"/>
</dbReference>
<dbReference type="InterPro" id="IPR016181">
    <property type="entry name" value="Acyl_CoA_acyltransferase"/>
</dbReference>
<feature type="domain" description="N-acetyltransferase" evidence="2">
    <location>
        <begin position="283"/>
        <end position="437"/>
    </location>
</feature>
<evidence type="ECO:0000313" key="4">
    <source>
        <dbReference type="WBParaSite" id="PDA_v2.g5556.t1"/>
    </source>
</evidence>
<dbReference type="WBParaSite" id="PDA_v2.g5556.t1">
    <property type="protein sequence ID" value="PDA_v2.g5556.t1"/>
    <property type="gene ID" value="PDA_v2.g5556"/>
</dbReference>
<dbReference type="GO" id="GO:1990189">
    <property type="term" value="F:protein N-terminal-serine acetyltransferase activity"/>
    <property type="evidence" value="ECO:0007669"/>
    <property type="project" value="TreeGrafter"/>
</dbReference>
<feature type="coiled-coil region" evidence="1">
    <location>
        <begin position="227"/>
        <end position="254"/>
    </location>
</feature>
<name>A0A914QUV9_9BILA</name>
<dbReference type="PROSITE" id="PS51186">
    <property type="entry name" value="GNAT"/>
    <property type="match status" value="1"/>
</dbReference>
<dbReference type="Gene3D" id="3.40.630.30">
    <property type="match status" value="2"/>
</dbReference>
<organism evidence="3 4">
    <name type="scientific">Panagrolaimus davidi</name>
    <dbReference type="NCBI Taxonomy" id="227884"/>
    <lineage>
        <taxon>Eukaryota</taxon>
        <taxon>Metazoa</taxon>
        <taxon>Ecdysozoa</taxon>
        <taxon>Nematoda</taxon>
        <taxon>Chromadorea</taxon>
        <taxon>Rhabditida</taxon>
        <taxon>Tylenchina</taxon>
        <taxon>Panagrolaimomorpha</taxon>
        <taxon>Panagrolaimoidea</taxon>
        <taxon>Panagrolaimidae</taxon>
        <taxon>Panagrolaimus</taxon>
    </lineage>
</organism>
<protein>
    <submittedName>
        <fullName evidence="4">N-acetyltransferase domain-containing protein</fullName>
    </submittedName>
</protein>
<dbReference type="AlphaFoldDB" id="A0A914QUV9"/>
<keyword evidence="3" id="KW-1185">Reference proteome</keyword>
<evidence type="ECO:0000256" key="1">
    <source>
        <dbReference type="SAM" id="Coils"/>
    </source>
</evidence>
<dbReference type="SUPFAM" id="SSF55729">
    <property type="entry name" value="Acyl-CoA N-acyltransferases (Nat)"/>
    <property type="match status" value="2"/>
</dbReference>
<dbReference type="Proteomes" id="UP000887578">
    <property type="component" value="Unplaced"/>
</dbReference>
<proteinExistence type="predicted"/>
<dbReference type="InterPro" id="IPR051908">
    <property type="entry name" value="Ribosomal_N-acetyltransferase"/>
</dbReference>
<evidence type="ECO:0000313" key="3">
    <source>
        <dbReference type="Proteomes" id="UP000887578"/>
    </source>
</evidence>
<dbReference type="InterPro" id="IPR000182">
    <property type="entry name" value="GNAT_dom"/>
</dbReference>
<reference evidence="4" key="1">
    <citation type="submission" date="2022-11" db="UniProtKB">
        <authorList>
            <consortium name="WormBaseParasite"/>
        </authorList>
    </citation>
    <scope>IDENTIFICATION</scope>
</reference>
<dbReference type="Pfam" id="PF13302">
    <property type="entry name" value="Acetyltransf_3"/>
    <property type="match status" value="1"/>
</dbReference>
<keyword evidence="1" id="KW-0175">Coiled coil</keyword>